<dbReference type="PANTHER" id="PTHR46478">
    <property type="entry name" value="VON WILLEBRAND FACTOR A DOMAIN-CONTAINING PROTEIN 3A"/>
    <property type="match status" value="1"/>
</dbReference>
<dbReference type="PANTHER" id="PTHR46478:SF1">
    <property type="entry name" value="VON WILLEBRAND FACTOR A DOMAIN-CONTAINING PROTEIN 3A"/>
    <property type="match status" value="1"/>
</dbReference>
<feature type="coiled-coil region" evidence="1">
    <location>
        <begin position="212"/>
        <end position="239"/>
    </location>
</feature>
<evidence type="ECO:0000313" key="5">
    <source>
        <dbReference type="Proteomes" id="UP000281553"/>
    </source>
</evidence>
<feature type="transmembrane region" description="Helical" evidence="2">
    <location>
        <begin position="329"/>
        <end position="350"/>
    </location>
</feature>
<accession>A0A3P7LU88</accession>
<reference evidence="4 5" key="1">
    <citation type="submission" date="2018-11" db="EMBL/GenBank/DDBJ databases">
        <authorList>
            <consortium name="Pathogen Informatics"/>
        </authorList>
    </citation>
    <scope>NUCLEOTIDE SEQUENCE [LARGE SCALE GENOMIC DNA]</scope>
</reference>
<evidence type="ECO:0000313" key="4">
    <source>
        <dbReference type="EMBL" id="VDN13648.1"/>
    </source>
</evidence>
<keyword evidence="2" id="KW-1133">Transmembrane helix</keyword>
<feature type="transmembrane region" description="Helical" evidence="2">
    <location>
        <begin position="295"/>
        <end position="317"/>
    </location>
</feature>
<evidence type="ECO:0000256" key="2">
    <source>
        <dbReference type="SAM" id="Phobius"/>
    </source>
</evidence>
<sequence>MFTSIHLQDSRNVFGVTPGDRIGLLVEVSDRFLKSGRHSHLRACLREYVDDQWGALSARWSHSAQGAKEAIYVATYGTEVVTLWDEPVAPSWRSLTEAKQFFNCQLKPSGGSNLLAGLKHMLRIGREKHLSTVMVVVGSPPDQDADVIFEFLEQSLAVTTTEEDLCFHFVCFDCNSSGMQQLLARLAAVNQHSSLHCYSPVKDGTAFISDDIALLIKELEAARGLLERVKTKRVQLEAEEAAKKEIIGLDNAANEWDELERPLNLSDGDLNPKRTFLPETSKAWLGRHGLNAKNLGLFQVNLFLVTSSFFLCFSFLFPIVTYSSVFSSSFSSSVFSFYSVILLLLLSLPLL</sequence>
<protein>
    <recommendedName>
        <fullName evidence="3">VWFA domain-containing protein</fullName>
    </recommendedName>
</protein>
<name>A0A3P7LU88_DIBLA</name>
<dbReference type="EMBL" id="UYRU01056975">
    <property type="protein sequence ID" value="VDN13648.1"/>
    <property type="molecule type" value="Genomic_DNA"/>
</dbReference>
<dbReference type="InterPro" id="IPR002035">
    <property type="entry name" value="VWF_A"/>
</dbReference>
<feature type="domain" description="VWFA" evidence="3">
    <location>
        <begin position="68"/>
        <end position="189"/>
    </location>
</feature>
<dbReference type="AlphaFoldDB" id="A0A3P7LU88"/>
<evidence type="ECO:0000259" key="3">
    <source>
        <dbReference type="Pfam" id="PF13768"/>
    </source>
</evidence>
<evidence type="ECO:0000256" key="1">
    <source>
        <dbReference type="SAM" id="Coils"/>
    </source>
</evidence>
<keyword evidence="2" id="KW-0472">Membrane</keyword>
<dbReference type="OrthoDB" id="299997at2759"/>
<organism evidence="4 5">
    <name type="scientific">Dibothriocephalus latus</name>
    <name type="common">Fish tapeworm</name>
    <name type="synonym">Diphyllobothrium latum</name>
    <dbReference type="NCBI Taxonomy" id="60516"/>
    <lineage>
        <taxon>Eukaryota</taxon>
        <taxon>Metazoa</taxon>
        <taxon>Spiralia</taxon>
        <taxon>Lophotrochozoa</taxon>
        <taxon>Platyhelminthes</taxon>
        <taxon>Cestoda</taxon>
        <taxon>Eucestoda</taxon>
        <taxon>Diphyllobothriidea</taxon>
        <taxon>Diphyllobothriidae</taxon>
        <taxon>Dibothriocephalus</taxon>
    </lineage>
</organism>
<proteinExistence type="predicted"/>
<dbReference type="Pfam" id="PF13768">
    <property type="entry name" value="VWA_3"/>
    <property type="match status" value="1"/>
</dbReference>
<keyword evidence="2" id="KW-0812">Transmembrane</keyword>
<keyword evidence="5" id="KW-1185">Reference proteome</keyword>
<gene>
    <name evidence="4" type="ORF">DILT_LOCUS9479</name>
</gene>
<dbReference type="Proteomes" id="UP000281553">
    <property type="component" value="Unassembled WGS sequence"/>
</dbReference>
<keyword evidence="1" id="KW-0175">Coiled coil</keyword>